<dbReference type="PATRIC" id="fig|1300222.3.peg.831"/>
<evidence type="ECO:0000313" key="2">
    <source>
        <dbReference type="Proteomes" id="UP000012081"/>
    </source>
</evidence>
<protein>
    <submittedName>
        <fullName evidence="1">Uncharacterized protein</fullName>
    </submittedName>
</protein>
<proteinExistence type="predicted"/>
<reference evidence="1 2" key="1">
    <citation type="submission" date="2013-03" db="EMBL/GenBank/DDBJ databases">
        <title>Assembly of a new bacterial strain Brevibacillus borstelensis AK1.</title>
        <authorList>
            <person name="Rajan I."/>
            <person name="PoliReddy D."/>
            <person name="Sugumar T."/>
            <person name="Rathinam K."/>
            <person name="Alqarawi S."/>
            <person name="Khalil A.B."/>
            <person name="Sivakumar N."/>
        </authorList>
    </citation>
    <scope>NUCLEOTIDE SEQUENCE [LARGE SCALE GENOMIC DNA]</scope>
    <source>
        <strain evidence="1 2">AK1</strain>
    </source>
</reference>
<evidence type="ECO:0000313" key="1">
    <source>
        <dbReference type="EMBL" id="EMT54733.1"/>
    </source>
</evidence>
<keyword evidence="2" id="KW-1185">Reference proteome</keyword>
<gene>
    <name evidence="1" type="ORF">I532_03975</name>
</gene>
<dbReference type="RefSeq" id="WP_003386542.1">
    <property type="nucleotide sequence ID" value="NZ_APBN01000001.1"/>
</dbReference>
<comment type="caution">
    <text evidence="1">The sequence shown here is derived from an EMBL/GenBank/DDBJ whole genome shotgun (WGS) entry which is preliminary data.</text>
</comment>
<dbReference type="EMBL" id="APBN01000001">
    <property type="protein sequence ID" value="EMT54733.1"/>
    <property type="molecule type" value="Genomic_DNA"/>
</dbReference>
<organism evidence="1 2">
    <name type="scientific">Brevibacillus borstelensis AK1</name>
    <dbReference type="NCBI Taxonomy" id="1300222"/>
    <lineage>
        <taxon>Bacteria</taxon>
        <taxon>Bacillati</taxon>
        <taxon>Bacillota</taxon>
        <taxon>Bacilli</taxon>
        <taxon>Bacillales</taxon>
        <taxon>Paenibacillaceae</taxon>
        <taxon>Brevibacillus</taxon>
    </lineage>
</organism>
<dbReference type="STRING" id="1300222.I532_03975"/>
<accession>M8DM78</accession>
<dbReference type="AlphaFoldDB" id="M8DM78"/>
<name>M8DM78_9BACL</name>
<dbReference type="Proteomes" id="UP000012081">
    <property type="component" value="Unassembled WGS sequence"/>
</dbReference>
<sequence length="101" mass="11479">MRVTKKSLYCCISYRALEVKNSGILAKLAEKCEREGTTPEIVKVFAALDWFVDEFPIGGYGKFPKSRPVAWYEKLLAELDEAIEKAYAILAEQPESRTEVM</sequence>